<reference evidence="1 2" key="1">
    <citation type="submission" date="2016-01" db="EMBL/GenBank/DDBJ databases">
        <title>Draft Genome Sequences of Seven Thermophilic Sporeformers Isolated from Foods.</title>
        <authorList>
            <person name="Berendsen E.M."/>
            <person name="Wells-Bennik M.H."/>
            <person name="Krawcyk A.O."/>
            <person name="De Jong A."/>
            <person name="Holsappel S."/>
            <person name="Eijlander R.T."/>
            <person name="Kuipers O.P."/>
        </authorList>
    </citation>
    <scope>NUCLEOTIDE SEQUENCE [LARGE SCALE GENOMIC DNA]</scope>
    <source>
        <strain evidence="1 2">B4119</strain>
    </source>
</reference>
<dbReference type="AlphaFoldDB" id="A0A150LU98"/>
<sequence>MVFDVWKAFFRYLHEHFLLIKDYCSYNNHFLSNIDAFPIRVAKKIVRSLPMARDKFETAACH</sequence>
<evidence type="ECO:0000313" key="1">
    <source>
        <dbReference type="EMBL" id="KYD15793.1"/>
    </source>
</evidence>
<accession>A0A150LU98</accession>
<evidence type="ECO:0000313" key="2">
    <source>
        <dbReference type="Proteomes" id="UP000075455"/>
    </source>
</evidence>
<dbReference type="STRING" id="81408.B4119_2221"/>
<protein>
    <submittedName>
        <fullName evidence="1">Uncharacterized protein</fullName>
    </submittedName>
</protein>
<comment type="caution">
    <text evidence="1">The sequence shown here is derived from an EMBL/GenBank/DDBJ whole genome shotgun (WGS) entry which is preliminary data.</text>
</comment>
<proteinExistence type="predicted"/>
<organism evidence="1 2">
    <name type="scientific">Saccharococcus caldoxylosilyticus</name>
    <dbReference type="NCBI Taxonomy" id="81408"/>
    <lineage>
        <taxon>Bacteria</taxon>
        <taxon>Bacillati</taxon>
        <taxon>Bacillota</taxon>
        <taxon>Bacilli</taxon>
        <taxon>Bacillales</taxon>
        <taxon>Anoxybacillaceae</taxon>
        <taxon>Saccharococcus</taxon>
    </lineage>
</organism>
<gene>
    <name evidence="1" type="ORF">B4119_2221</name>
</gene>
<name>A0A150LU98_9BACL</name>
<dbReference type="Proteomes" id="UP000075455">
    <property type="component" value="Unassembled WGS sequence"/>
</dbReference>
<dbReference type="EMBL" id="LQYS01000037">
    <property type="protein sequence ID" value="KYD15793.1"/>
    <property type="molecule type" value="Genomic_DNA"/>
</dbReference>